<reference evidence="1" key="1">
    <citation type="journal article" date="2023" name="G3 (Bethesda)">
        <title>A reference genome for the long-term kleptoplast-retaining sea slug Elysia crispata morphotype clarki.</title>
        <authorList>
            <person name="Eastman K.E."/>
            <person name="Pendleton A.L."/>
            <person name="Shaikh M.A."/>
            <person name="Suttiyut T."/>
            <person name="Ogas R."/>
            <person name="Tomko P."/>
            <person name="Gavelis G."/>
            <person name="Widhalm J.R."/>
            <person name="Wisecaver J.H."/>
        </authorList>
    </citation>
    <scope>NUCLEOTIDE SEQUENCE</scope>
    <source>
        <strain evidence="1">ECLA1</strain>
    </source>
</reference>
<evidence type="ECO:0000313" key="1">
    <source>
        <dbReference type="EMBL" id="KAK3734231.1"/>
    </source>
</evidence>
<name>A0AAE0Y5Z4_9GAST</name>
<organism evidence="1 2">
    <name type="scientific">Elysia crispata</name>
    <name type="common">lettuce slug</name>
    <dbReference type="NCBI Taxonomy" id="231223"/>
    <lineage>
        <taxon>Eukaryota</taxon>
        <taxon>Metazoa</taxon>
        <taxon>Spiralia</taxon>
        <taxon>Lophotrochozoa</taxon>
        <taxon>Mollusca</taxon>
        <taxon>Gastropoda</taxon>
        <taxon>Heterobranchia</taxon>
        <taxon>Euthyneura</taxon>
        <taxon>Panpulmonata</taxon>
        <taxon>Sacoglossa</taxon>
        <taxon>Placobranchoidea</taxon>
        <taxon>Plakobranchidae</taxon>
        <taxon>Elysia</taxon>
    </lineage>
</organism>
<comment type="caution">
    <text evidence="1">The sequence shown here is derived from an EMBL/GenBank/DDBJ whole genome shotgun (WGS) entry which is preliminary data.</text>
</comment>
<dbReference type="AlphaFoldDB" id="A0AAE0Y5Z4"/>
<gene>
    <name evidence="1" type="ORF">RRG08_049649</name>
</gene>
<evidence type="ECO:0000313" key="2">
    <source>
        <dbReference type="Proteomes" id="UP001283361"/>
    </source>
</evidence>
<proteinExistence type="predicted"/>
<protein>
    <submittedName>
        <fullName evidence="1">Uncharacterized protein</fullName>
    </submittedName>
</protein>
<accession>A0AAE0Y5Z4</accession>
<keyword evidence="2" id="KW-1185">Reference proteome</keyword>
<sequence>MIYFEDLSTEKLSAVIPQTTNAEPELDDCLLSLLENSSTKNQFRVLQIFFSSIAVAMKSTSEWKPLSTKCIQINKTMLPRTECSVRPKSNQYFVKLEMKSGELIRFNHYSQTED</sequence>
<dbReference type="EMBL" id="JAWDGP010006856">
    <property type="protein sequence ID" value="KAK3734231.1"/>
    <property type="molecule type" value="Genomic_DNA"/>
</dbReference>
<dbReference type="Proteomes" id="UP001283361">
    <property type="component" value="Unassembled WGS sequence"/>
</dbReference>